<accession>A0A928YTE8</accession>
<reference evidence="1" key="1">
    <citation type="submission" date="2018-07" db="EMBL/GenBank/DDBJ databases">
        <title>Genome assembly of strain Ka43.</title>
        <authorList>
            <person name="Kukolya J."/>
            <person name="Nagy I."/>
            <person name="Horvath B."/>
            <person name="Toth A."/>
        </authorList>
    </citation>
    <scope>NUCLEOTIDE SEQUENCE</scope>
    <source>
        <strain evidence="1">KB43</strain>
    </source>
</reference>
<evidence type="ECO:0000313" key="1">
    <source>
        <dbReference type="EMBL" id="MBE8716265.1"/>
    </source>
</evidence>
<dbReference type="AlphaFoldDB" id="A0A928YTE8"/>
<organism evidence="1 2">
    <name type="scientific">Cellvibrio polysaccharolyticus</name>
    <dbReference type="NCBI Taxonomy" id="2082724"/>
    <lineage>
        <taxon>Bacteria</taxon>
        <taxon>Pseudomonadati</taxon>
        <taxon>Pseudomonadota</taxon>
        <taxon>Gammaproteobacteria</taxon>
        <taxon>Cellvibrionales</taxon>
        <taxon>Cellvibrionaceae</taxon>
        <taxon>Cellvibrio</taxon>
    </lineage>
</organism>
<dbReference type="InterPro" id="IPR021284">
    <property type="entry name" value="DUF2750"/>
</dbReference>
<evidence type="ECO:0000313" key="2">
    <source>
        <dbReference type="Proteomes" id="UP000652567"/>
    </source>
</evidence>
<proteinExistence type="predicted"/>
<gene>
    <name evidence="1" type="ORF">C4F51_03585</name>
</gene>
<keyword evidence="2" id="KW-1185">Reference proteome</keyword>
<dbReference type="Proteomes" id="UP000652567">
    <property type="component" value="Unassembled WGS sequence"/>
</dbReference>
<dbReference type="Pfam" id="PF11042">
    <property type="entry name" value="DUF2750"/>
    <property type="match status" value="1"/>
</dbReference>
<protein>
    <submittedName>
        <fullName evidence="1">DUF2750 domain-containing protein</fullName>
    </submittedName>
</protein>
<dbReference type="RefSeq" id="WP_193907200.1">
    <property type="nucleotide sequence ID" value="NZ_PRDL01000001.1"/>
</dbReference>
<comment type="caution">
    <text evidence="1">The sequence shown here is derived from an EMBL/GenBank/DDBJ whole genome shotgun (WGS) entry which is preliminary data.</text>
</comment>
<sequence>MTDEALGEDLSENFDRFIVEAIEHGCVWALQGTDGWAVCESETRPNADVIPFWSREDFARLHAQDDWAEYVPLAIDLEEFLEDWLPGMHEDVILVGINWNSQLEGEELEPLDLLEEFEQELAP</sequence>
<name>A0A928YTE8_9GAMM</name>
<dbReference type="EMBL" id="PRDL01000001">
    <property type="protein sequence ID" value="MBE8716265.1"/>
    <property type="molecule type" value="Genomic_DNA"/>
</dbReference>